<dbReference type="OrthoDB" id="9991913at2759"/>
<dbReference type="InterPro" id="IPR036291">
    <property type="entry name" value="NAD(P)-bd_dom_sf"/>
</dbReference>
<dbReference type="GO" id="GO:0030267">
    <property type="term" value="F:glyoxylate reductase (NADPH) activity"/>
    <property type="evidence" value="ECO:0007669"/>
    <property type="project" value="TreeGrafter"/>
</dbReference>
<comment type="similarity">
    <text evidence="2">Belongs to the D-isomer specific 2-hydroxyacid dehydrogenase family.</text>
</comment>
<dbReference type="AlphaFoldDB" id="A0A9P3M1K4"/>
<dbReference type="InterPro" id="IPR006139">
    <property type="entry name" value="D-isomer_2_OHA_DH_cat_dom"/>
</dbReference>
<dbReference type="InterPro" id="IPR029753">
    <property type="entry name" value="D-isomer_DH_CS"/>
</dbReference>
<evidence type="ECO:0000259" key="3">
    <source>
        <dbReference type="Pfam" id="PF00389"/>
    </source>
</evidence>
<dbReference type="PROSITE" id="PS00671">
    <property type="entry name" value="D_2_HYDROXYACID_DH_3"/>
    <property type="match status" value="1"/>
</dbReference>
<protein>
    <submittedName>
        <fullName evidence="5">Glyoxylate/hydroxypyruvate reductase</fullName>
    </submittedName>
</protein>
<evidence type="ECO:0000256" key="2">
    <source>
        <dbReference type="RuleBase" id="RU003719"/>
    </source>
</evidence>
<dbReference type="PANTHER" id="PTHR10996">
    <property type="entry name" value="2-HYDROXYACID DEHYDROGENASE-RELATED"/>
    <property type="match status" value="1"/>
</dbReference>
<feature type="domain" description="D-isomer specific 2-hydroxyacid dehydrogenase catalytic" evidence="3">
    <location>
        <begin position="35"/>
        <end position="353"/>
    </location>
</feature>
<sequence>MIPRLVSPARLLSPAQFTRRAFSTTMTTLQRQRLVVTRTLPQASQARLEKGFEGIDIVQWREDRAIPRAELLNMAKGADGILCLLTDKIDAEVLDAAGPQLKVVSTMSVGYDHVNVPDLEARKVALGITPGVLTEATADTTVLLVLAAARRLREGVDAVIKGQWGTWSPTWLLGSQLTDKTVGIVGLGRIGVAVAKRLQAFGVRKFLYQGTRRKEETEKGITGAIVEFSEMDRLLRESDVICICCALNDKTKNMFDYDAFSKMKETVVFVNTARGGIVDQSGLIRALKENRLGSVGLDVTVPEPLPSDSELLSFPNCIVLPHIGSGTLETRTAMSEIAIENVLCGMKGERLPFPHNA</sequence>
<dbReference type="Gene3D" id="3.40.50.720">
    <property type="entry name" value="NAD(P)-binding Rossmann-like Domain"/>
    <property type="match status" value="2"/>
</dbReference>
<keyword evidence="1 2" id="KW-0560">Oxidoreductase</keyword>
<organism evidence="5 6">
    <name type="scientific">Entomortierella parvispora</name>
    <dbReference type="NCBI Taxonomy" id="205924"/>
    <lineage>
        <taxon>Eukaryota</taxon>
        <taxon>Fungi</taxon>
        <taxon>Fungi incertae sedis</taxon>
        <taxon>Mucoromycota</taxon>
        <taxon>Mortierellomycotina</taxon>
        <taxon>Mortierellomycetes</taxon>
        <taxon>Mortierellales</taxon>
        <taxon>Mortierellaceae</taxon>
        <taxon>Entomortierella</taxon>
    </lineage>
</organism>
<feature type="domain" description="D-isomer specific 2-hydroxyacid dehydrogenase NAD-binding" evidence="4">
    <location>
        <begin position="143"/>
        <end position="324"/>
    </location>
</feature>
<dbReference type="EMBL" id="BQFW01000014">
    <property type="protein sequence ID" value="GJJ78115.1"/>
    <property type="molecule type" value="Genomic_DNA"/>
</dbReference>
<reference evidence="5" key="1">
    <citation type="submission" date="2021-11" db="EMBL/GenBank/DDBJ databases">
        <authorList>
            <person name="Herlambang A."/>
            <person name="Guo Y."/>
            <person name="Takashima Y."/>
            <person name="Nishizawa T."/>
        </authorList>
    </citation>
    <scope>NUCLEOTIDE SEQUENCE</scope>
    <source>
        <strain evidence="5">E1425</strain>
    </source>
</reference>
<dbReference type="PANTHER" id="PTHR10996:SF277">
    <property type="entry name" value="GLYOXYLATE REDUCTASE_HYDROXYPYRUVATE REDUCTASE"/>
    <property type="match status" value="1"/>
</dbReference>
<dbReference type="GO" id="GO:0008465">
    <property type="term" value="F:hydroxypyruvate reductase (NADH) activity"/>
    <property type="evidence" value="ECO:0007669"/>
    <property type="project" value="TreeGrafter"/>
</dbReference>
<dbReference type="Proteomes" id="UP000827284">
    <property type="component" value="Unassembled WGS sequence"/>
</dbReference>
<dbReference type="SUPFAM" id="SSF51735">
    <property type="entry name" value="NAD(P)-binding Rossmann-fold domains"/>
    <property type="match status" value="1"/>
</dbReference>
<comment type="caution">
    <text evidence="5">The sequence shown here is derived from an EMBL/GenBank/DDBJ whole genome shotgun (WGS) entry which is preliminary data.</text>
</comment>
<dbReference type="CDD" id="cd05301">
    <property type="entry name" value="GDH"/>
    <property type="match status" value="1"/>
</dbReference>
<proteinExistence type="inferred from homology"/>
<evidence type="ECO:0000259" key="4">
    <source>
        <dbReference type="Pfam" id="PF02826"/>
    </source>
</evidence>
<dbReference type="Pfam" id="PF00389">
    <property type="entry name" value="2-Hacid_dh"/>
    <property type="match status" value="1"/>
</dbReference>
<dbReference type="GO" id="GO:0051287">
    <property type="term" value="F:NAD binding"/>
    <property type="evidence" value="ECO:0007669"/>
    <property type="project" value="InterPro"/>
</dbReference>
<dbReference type="SUPFAM" id="SSF52283">
    <property type="entry name" value="Formate/glycerate dehydrogenase catalytic domain-like"/>
    <property type="match status" value="1"/>
</dbReference>
<dbReference type="GO" id="GO:0005829">
    <property type="term" value="C:cytosol"/>
    <property type="evidence" value="ECO:0007669"/>
    <property type="project" value="TreeGrafter"/>
</dbReference>
<dbReference type="InterPro" id="IPR006140">
    <property type="entry name" value="D-isomer_DH_NAD-bd"/>
</dbReference>
<dbReference type="InterPro" id="IPR050223">
    <property type="entry name" value="D-isomer_2-hydroxyacid_DH"/>
</dbReference>
<dbReference type="Pfam" id="PF02826">
    <property type="entry name" value="2-Hacid_dh_C"/>
    <property type="match status" value="1"/>
</dbReference>
<name>A0A9P3M1K4_9FUNG</name>
<evidence type="ECO:0000313" key="6">
    <source>
        <dbReference type="Proteomes" id="UP000827284"/>
    </source>
</evidence>
<evidence type="ECO:0000256" key="1">
    <source>
        <dbReference type="ARBA" id="ARBA00023002"/>
    </source>
</evidence>
<reference evidence="5" key="2">
    <citation type="journal article" date="2022" name="Microbiol. Resour. Announc.">
        <title>Whole-Genome Sequence of Entomortierella parvispora E1425, a Mucoromycotan Fungus Associated with Burkholderiaceae-Related Endosymbiotic Bacteria.</title>
        <authorList>
            <person name="Herlambang A."/>
            <person name="Guo Y."/>
            <person name="Takashima Y."/>
            <person name="Narisawa K."/>
            <person name="Ohta H."/>
            <person name="Nishizawa T."/>
        </authorList>
    </citation>
    <scope>NUCLEOTIDE SEQUENCE</scope>
    <source>
        <strain evidence="5">E1425</strain>
    </source>
</reference>
<accession>A0A9P3M1K4</accession>
<evidence type="ECO:0000313" key="5">
    <source>
        <dbReference type="EMBL" id="GJJ78115.1"/>
    </source>
</evidence>
<dbReference type="FunFam" id="3.40.50.720:FF:000026">
    <property type="entry name" value="Glyoxylate/hydroxypyruvate reductase B"/>
    <property type="match status" value="1"/>
</dbReference>
<keyword evidence="6" id="KW-1185">Reference proteome</keyword>
<gene>
    <name evidence="5" type="ORF">EMPS_10474</name>
</gene>